<feature type="transmembrane region" description="Helical" evidence="6">
    <location>
        <begin position="147"/>
        <end position="168"/>
    </location>
</feature>
<feature type="region of interest" description="Disordered" evidence="5">
    <location>
        <begin position="1"/>
        <end position="29"/>
    </location>
</feature>
<dbReference type="Proteomes" id="UP001147746">
    <property type="component" value="Unassembled WGS sequence"/>
</dbReference>
<reference evidence="7" key="2">
    <citation type="journal article" date="2023" name="IMA Fungus">
        <title>Comparative genomic study of the Penicillium genus elucidates a diverse pangenome and 15 lateral gene transfer events.</title>
        <authorList>
            <person name="Petersen C."/>
            <person name="Sorensen T."/>
            <person name="Nielsen M.R."/>
            <person name="Sondergaard T.E."/>
            <person name="Sorensen J.L."/>
            <person name="Fitzpatrick D.A."/>
            <person name="Frisvad J.C."/>
            <person name="Nielsen K.L."/>
        </authorList>
    </citation>
    <scope>NUCLEOTIDE SEQUENCE</scope>
    <source>
        <strain evidence="7">IBT 21472</strain>
    </source>
</reference>
<evidence type="ECO:0000256" key="4">
    <source>
        <dbReference type="ARBA" id="ARBA00023136"/>
    </source>
</evidence>
<feature type="transmembrane region" description="Helical" evidence="6">
    <location>
        <begin position="392"/>
        <end position="412"/>
    </location>
</feature>
<name>A0A9W9Q257_9EURO</name>
<feature type="transmembrane region" description="Helical" evidence="6">
    <location>
        <begin position="455"/>
        <end position="476"/>
    </location>
</feature>
<evidence type="ECO:0000256" key="6">
    <source>
        <dbReference type="SAM" id="Phobius"/>
    </source>
</evidence>
<feature type="transmembrane region" description="Helical" evidence="6">
    <location>
        <begin position="208"/>
        <end position="230"/>
    </location>
</feature>
<dbReference type="InterPro" id="IPR036259">
    <property type="entry name" value="MFS_trans_sf"/>
</dbReference>
<dbReference type="Gene3D" id="1.20.1250.20">
    <property type="entry name" value="MFS general substrate transporter like domains"/>
    <property type="match status" value="1"/>
</dbReference>
<gene>
    <name evidence="7" type="ORF">N7476_003745</name>
</gene>
<keyword evidence="8" id="KW-1185">Reference proteome</keyword>
<dbReference type="GO" id="GO:0022857">
    <property type="term" value="F:transmembrane transporter activity"/>
    <property type="evidence" value="ECO:0007669"/>
    <property type="project" value="InterPro"/>
</dbReference>
<dbReference type="InterPro" id="IPR011701">
    <property type="entry name" value="MFS"/>
</dbReference>
<evidence type="ECO:0000313" key="8">
    <source>
        <dbReference type="Proteomes" id="UP001147746"/>
    </source>
</evidence>
<reference evidence="7" key="1">
    <citation type="submission" date="2022-12" db="EMBL/GenBank/DDBJ databases">
        <authorList>
            <person name="Petersen C."/>
        </authorList>
    </citation>
    <scope>NUCLEOTIDE SEQUENCE</scope>
    <source>
        <strain evidence="7">IBT 21472</strain>
    </source>
</reference>
<dbReference type="Pfam" id="PF07690">
    <property type="entry name" value="MFS_1"/>
    <property type="match status" value="1"/>
</dbReference>
<feature type="transmembrane region" description="Helical" evidence="6">
    <location>
        <begin position="361"/>
        <end position="380"/>
    </location>
</feature>
<dbReference type="PANTHER" id="PTHR23502:SF160">
    <property type="entry name" value="MAJOR FACILITATOR SUPERFAMILY (MFS) PROFILE DOMAIN-CONTAINING PROTEIN-RELATED"/>
    <property type="match status" value="1"/>
</dbReference>
<sequence>MTDIKEDPHCSTTSSHLENLPEDDERGAASVPDLKPVAEEDVNNPQNWSLAARLSTYLTICSFTFLANVNSSNFTVATQAIIHEFDVNQTQAGQLVCFNVFLFGVGNIFWVPLMRVIGKRPVYLVAMLALSMMNVWSSQATSYNELLASRIVSGFVAAAADATVPAVVADMVSAKDRGHYMMFFHLAMTAGLFVGPLINAYLVQEQSWRWMCYFLAIAVGVVFMVAIFTIRETTYLKKHGTEPQRKRTQWQWMSLAIGFNRDASFVQALFDILANAAYPPLIWCALTIGISVGWNIVVQLTSSRTFTKPPYNWELGDLGLLSLSGFIGSLLAFYIGGRLIDIISTRSTARNGGARMPEYRLPAIVIPGTIGPAGILIFGLCVAHKTHWIGPAVGYAMQAFGVAAISNVAVTYALDCYKPVTGEALVIIFVIRNTIGMLLSLYAADWIERQGTAPVFGEMTAIQVVSILCAIPLYFWGRSLRSFTSSYGPMKRFRDA</sequence>
<comment type="subcellular location">
    <subcellularLocation>
        <location evidence="1">Membrane</location>
        <topology evidence="1">Multi-pass membrane protein</topology>
    </subcellularLocation>
</comment>
<keyword evidence="4 6" id="KW-0472">Membrane</keyword>
<feature type="transmembrane region" description="Helical" evidence="6">
    <location>
        <begin position="180"/>
        <end position="202"/>
    </location>
</feature>
<feature type="transmembrane region" description="Helical" evidence="6">
    <location>
        <begin position="424"/>
        <end position="443"/>
    </location>
</feature>
<feature type="transmembrane region" description="Helical" evidence="6">
    <location>
        <begin position="92"/>
        <end position="110"/>
    </location>
</feature>
<dbReference type="PROSITE" id="PS50850">
    <property type="entry name" value="MFS"/>
    <property type="match status" value="1"/>
</dbReference>
<keyword evidence="2 6" id="KW-0812">Transmembrane</keyword>
<dbReference type="InterPro" id="IPR020846">
    <property type="entry name" value="MFS_dom"/>
</dbReference>
<comment type="caution">
    <text evidence="7">The sequence shown here is derived from an EMBL/GenBank/DDBJ whole genome shotgun (WGS) entry which is preliminary data.</text>
</comment>
<dbReference type="AlphaFoldDB" id="A0A9W9Q257"/>
<evidence type="ECO:0000256" key="5">
    <source>
        <dbReference type="SAM" id="MobiDB-lite"/>
    </source>
</evidence>
<protein>
    <submittedName>
        <fullName evidence="7">Uncharacterized protein</fullName>
    </submittedName>
</protein>
<evidence type="ECO:0000313" key="7">
    <source>
        <dbReference type="EMBL" id="KAJ5320743.1"/>
    </source>
</evidence>
<feature type="transmembrane region" description="Helical" evidence="6">
    <location>
        <begin position="318"/>
        <end position="340"/>
    </location>
</feature>
<dbReference type="EMBL" id="JAPZBO010000003">
    <property type="protein sequence ID" value="KAJ5320743.1"/>
    <property type="molecule type" value="Genomic_DNA"/>
</dbReference>
<evidence type="ECO:0000256" key="2">
    <source>
        <dbReference type="ARBA" id="ARBA00022692"/>
    </source>
</evidence>
<evidence type="ECO:0000256" key="1">
    <source>
        <dbReference type="ARBA" id="ARBA00004141"/>
    </source>
</evidence>
<dbReference type="SUPFAM" id="SSF103473">
    <property type="entry name" value="MFS general substrate transporter"/>
    <property type="match status" value="1"/>
</dbReference>
<feature type="transmembrane region" description="Helical" evidence="6">
    <location>
        <begin position="280"/>
        <end position="298"/>
    </location>
</feature>
<organism evidence="7 8">
    <name type="scientific">Penicillium atrosanguineum</name>
    <dbReference type="NCBI Taxonomy" id="1132637"/>
    <lineage>
        <taxon>Eukaryota</taxon>
        <taxon>Fungi</taxon>
        <taxon>Dikarya</taxon>
        <taxon>Ascomycota</taxon>
        <taxon>Pezizomycotina</taxon>
        <taxon>Eurotiomycetes</taxon>
        <taxon>Eurotiomycetidae</taxon>
        <taxon>Eurotiales</taxon>
        <taxon>Aspergillaceae</taxon>
        <taxon>Penicillium</taxon>
    </lineage>
</organism>
<accession>A0A9W9Q257</accession>
<proteinExistence type="predicted"/>
<dbReference type="PANTHER" id="PTHR23502">
    <property type="entry name" value="MAJOR FACILITATOR SUPERFAMILY"/>
    <property type="match status" value="1"/>
</dbReference>
<dbReference type="GO" id="GO:0005886">
    <property type="term" value="C:plasma membrane"/>
    <property type="evidence" value="ECO:0007669"/>
    <property type="project" value="TreeGrafter"/>
</dbReference>
<keyword evidence="3 6" id="KW-1133">Transmembrane helix</keyword>
<evidence type="ECO:0000256" key="3">
    <source>
        <dbReference type="ARBA" id="ARBA00022989"/>
    </source>
</evidence>